<reference evidence="1 2" key="1">
    <citation type="journal article" date="2019" name="Int. J. Syst. Evol. Microbiol.">
        <title>The Global Catalogue of Microorganisms (GCM) 10K type strain sequencing project: providing services to taxonomists for standard genome sequencing and annotation.</title>
        <authorList>
            <consortium name="The Broad Institute Genomics Platform"/>
            <consortium name="The Broad Institute Genome Sequencing Center for Infectious Disease"/>
            <person name="Wu L."/>
            <person name="Ma J."/>
        </authorList>
    </citation>
    <scope>NUCLEOTIDE SEQUENCE [LARGE SCALE GENOMIC DNA]</scope>
    <source>
        <strain evidence="1 2">JCM 13850</strain>
    </source>
</reference>
<dbReference type="Pfam" id="PF04237">
    <property type="entry name" value="YjbR"/>
    <property type="match status" value="1"/>
</dbReference>
<dbReference type="GO" id="GO:0003677">
    <property type="term" value="F:DNA binding"/>
    <property type="evidence" value="ECO:0007669"/>
    <property type="project" value="UniProtKB-KW"/>
</dbReference>
<sequence length="121" mass="13254">MAGPSPRDRVIDECTAKPGSVEDYPFGDQVAVFKVFGRMFALVSLGPPPGSVSLKCDPGLALDLRARHAAITPGYHLNKRHWNTVALDGSVPDDELDELIDHSYDLVVARLTKAQRNELRT</sequence>
<keyword evidence="2" id="KW-1185">Reference proteome</keyword>
<protein>
    <submittedName>
        <fullName evidence="1">MmcQ/YjbR family DNA-binding protein</fullName>
    </submittedName>
</protein>
<comment type="caution">
    <text evidence="1">The sequence shown here is derived from an EMBL/GenBank/DDBJ whole genome shotgun (WGS) entry which is preliminary data.</text>
</comment>
<name>A0ABN3A8H4_9ACTN</name>
<organism evidence="1 2">
    <name type="scientific">Actinomadura napierensis</name>
    <dbReference type="NCBI Taxonomy" id="267854"/>
    <lineage>
        <taxon>Bacteria</taxon>
        <taxon>Bacillati</taxon>
        <taxon>Actinomycetota</taxon>
        <taxon>Actinomycetes</taxon>
        <taxon>Streptosporangiales</taxon>
        <taxon>Thermomonosporaceae</taxon>
        <taxon>Actinomadura</taxon>
    </lineage>
</organism>
<proteinExistence type="predicted"/>
<evidence type="ECO:0000313" key="1">
    <source>
        <dbReference type="EMBL" id="GAA2155885.1"/>
    </source>
</evidence>
<dbReference type="PANTHER" id="PTHR35145">
    <property type="entry name" value="CYTOPLASMIC PROTEIN-RELATED"/>
    <property type="match status" value="1"/>
</dbReference>
<evidence type="ECO:0000313" key="2">
    <source>
        <dbReference type="Proteomes" id="UP001501020"/>
    </source>
</evidence>
<dbReference type="PANTHER" id="PTHR35145:SF1">
    <property type="entry name" value="CYTOPLASMIC PROTEIN"/>
    <property type="match status" value="1"/>
</dbReference>
<dbReference type="InterPro" id="IPR058532">
    <property type="entry name" value="YjbR/MT2646/Rv2570-like"/>
</dbReference>
<dbReference type="RefSeq" id="WP_344275747.1">
    <property type="nucleotide sequence ID" value="NZ_BAAAMR010000070.1"/>
</dbReference>
<dbReference type="InterPro" id="IPR007351">
    <property type="entry name" value="YjbR"/>
</dbReference>
<accession>A0ABN3A8H4</accession>
<dbReference type="SUPFAM" id="SSF142906">
    <property type="entry name" value="YjbR-like"/>
    <property type="match status" value="1"/>
</dbReference>
<gene>
    <name evidence="1" type="ORF">GCM10009727_64170</name>
</gene>
<dbReference type="Proteomes" id="UP001501020">
    <property type="component" value="Unassembled WGS sequence"/>
</dbReference>
<dbReference type="InterPro" id="IPR038056">
    <property type="entry name" value="YjbR-like_sf"/>
</dbReference>
<keyword evidence="1" id="KW-0238">DNA-binding</keyword>
<dbReference type="Gene3D" id="3.90.1150.30">
    <property type="match status" value="1"/>
</dbReference>
<dbReference type="EMBL" id="BAAAMR010000070">
    <property type="protein sequence ID" value="GAA2155885.1"/>
    <property type="molecule type" value="Genomic_DNA"/>
</dbReference>